<dbReference type="Proteomes" id="UP000439314">
    <property type="component" value="Unassembled WGS sequence"/>
</dbReference>
<gene>
    <name evidence="1" type="ORF">GIY21_04825</name>
    <name evidence="2" type="ORF">GIY22_04815</name>
</gene>
<dbReference type="EMBL" id="WJPM01000003">
    <property type="protein sequence ID" value="MRH73947.1"/>
    <property type="molecule type" value="Genomic_DNA"/>
</dbReference>
<reference evidence="3 4" key="1">
    <citation type="submission" date="2019-11" db="EMBL/GenBank/DDBJ databases">
        <title>First report of rice panicle blight caused by Xanthomonas sp. in Iran.</title>
        <authorList>
            <person name="Mirghasempour S.A."/>
            <person name="Huang S."/>
            <person name="Brady C.L."/>
            <person name="Studholme D.J."/>
        </authorList>
    </citation>
    <scope>NUCLEOTIDE SEQUENCE [LARGE SCALE GENOMIC DNA]</scope>
    <source>
        <strain evidence="1 4">ASD011</strain>
        <strain evidence="3">SAM114</strain>
    </source>
</reference>
<dbReference type="InterPro" id="IPR003738">
    <property type="entry name" value="SRAP"/>
</dbReference>
<organism evidence="1 4">
    <name type="scientific">Xanthomonas sontii</name>
    <dbReference type="NCBI Taxonomy" id="2650745"/>
    <lineage>
        <taxon>Bacteria</taxon>
        <taxon>Pseudomonadati</taxon>
        <taxon>Pseudomonadota</taxon>
        <taxon>Gammaproteobacteria</taxon>
        <taxon>Lysobacterales</taxon>
        <taxon>Lysobacteraceae</taxon>
        <taxon>Xanthomonas</taxon>
    </lineage>
</organism>
<reference evidence="2" key="2">
    <citation type="journal article" date="2020" name="Plant Dis.">
        <title>A Grain Rot of Rice in Iran Caused by a Xanthomonas Strain Closely Related to X. sacchari.</title>
        <authorList>
            <person name="Mirghasempour S.A."/>
            <person name="Huang S."/>
            <person name="Studholme D.J."/>
            <person name="Brady C.L."/>
        </authorList>
    </citation>
    <scope>NUCLEOTIDE SEQUENCE</scope>
    <source>
        <strain evidence="2">SAM114</strain>
    </source>
</reference>
<evidence type="ECO:0008006" key="5">
    <source>
        <dbReference type="Google" id="ProtNLM"/>
    </source>
</evidence>
<keyword evidence="3" id="KW-1185">Reference proteome</keyword>
<dbReference type="EMBL" id="WJPN01000003">
    <property type="protein sequence ID" value="MRG99615.1"/>
    <property type="molecule type" value="Genomic_DNA"/>
</dbReference>
<dbReference type="RefSeq" id="WP_017917329.1">
    <property type="nucleotide sequence ID" value="NZ_CP132342.1"/>
</dbReference>
<proteinExistence type="predicted"/>
<dbReference type="Proteomes" id="UP000437931">
    <property type="component" value="Unassembled WGS sequence"/>
</dbReference>
<dbReference type="AlphaFoldDB" id="A0A6N7QA15"/>
<evidence type="ECO:0000313" key="2">
    <source>
        <dbReference type="EMBL" id="MRH73947.1"/>
    </source>
</evidence>
<dbReference type="GO" id="GO:0003697">
    <property type="term" value="F:single-stranded DNA binding"/>
    <property type="evidence" value="ECO:0007669"/>
    <property type="project" value="InterPro"/>
</dbReference>
<dbReference type="Gene3D" id="3.90.1680.10">
    <property type="entry name" value="SOS response associated peptidase-like"/>
    <property type="match status" value="1"/>
</dbReference>
<sequence length="194" mass="21418">MILSFLQSRLPAWPVQDPVTAGRTSEIAAGQQAQILVLWGGEVRNERALFGRRDAPQDPLITSERRERAWQGAQTAVWETQRCLVPIAGFRSADAARGGPWICEDPGPLFAAGLRSSMQTQEGFHLSCFSLLTEAPAVPALPDEVPVLIGADDVIEWLYLDGQDALRRLDVAQQRRFVSVDALLRGPLPPERMH</sequence>
<evidence type="ECO:0000313" key="3">
    <source>
        <dbReference type="Proteomes" id="UP000437931"/>
    </source>
</evidence>
<protein>
    <recommendedName>
        <fullName evidence="5">DUF159 family protein</fullName>
    </recommendedName>
</protein>
<name>A0A6N7QA15_9XANT</name>
<comment type="caution">
    <text evidence="1">The sequence shown here is derived from an EMBL/GenBank/DDBJ whole genome shotgun (WGS) entry which is preliminary data.</text>
</comment>
<dbReference type="Pfam" id="PF02586">
    <property type="entry name" value="SRAP"/>
    <property type="match status" value="1"/>
</dbReference>
<evidence type="ECO:0000313" key="4">
    <source>
        <dbReference type="Proteomes" id="UP000439314"/>
    </source>
</evidence>
<dbReference type="SUPFAM" id="SSF143081">
    <property type="entry name" value="BB1717-like"/>
    <property type="match status" value="1"/>
</dbReference>
<accession>A0A6N7QA15</accession>
<dbReference type="GO" id="GO:0106300">
    <property type="term" value="P:protein-DNA covalent cross-linking repair"/>
    <property type="evidence" value="ECO:0007669"/>
    <property type="project" value="InterPro"/>
</dbReference>
<evidence type="ECO:0000313" key="1">
    <source>
        <dbReference type="EMBL" id="MRG99615.1"/>
    </source>
</evidence>
<dbReference type="InterPro" id="IPR036590">
    <property type="entry name" value="SRAP-like"/>
</dbReference>